<feature type="transmembrane region" description="Helical" evidence="2">
    <location>
        <begin position="16"/>
        <end position="38"/>
    </location>
</feature>
<keyword evidence="2" id="KW-0812">Transmembrane</keyword>
<evidence type="ECO:0000313" key="3">
    <source>
        <dbReference type="Proteomes" id="UP000035680"/>
    </source>
</evidence>
<protein>
    <submittedName>
        <fullName evidence="4">7TM GPCR serpentine receptor class x (Srx) domain-containing protein</fullName>
    </submittedName>
</protein>
<organism evidence="3 4">
    <name type="scientific">Strongyloides venezuelensis</name>
    <name type="common">Threadworm</name>
    <dbReference type="NCBI Taxonomy" id="75913"/>
    <lineage>
        <taxon>Eukaryota</taxon>
        <taxon>Metazoa</taxon>
        <taxon>Ecdysozoa</taxon>
        <taxon>Nematoda</taxon>
        <taxon>Chromadorea</taxon>
        <taxon>Rhabditida</taxon>
        <taxon>Tylenchina</taxon>
        <taxon>Panagrolaimomorpha</taxon>
        <taxon>Strongyloidoidea</taxon>
        <taxon>Strongyloididae</taxon>
        <taxon>Strongyloides</taxon>
    </lineage>
</organism>
<dbReference type="AlphaFoldDB" id="A0A0K0G4R2"/>
<evidence type="ECO:0000256" key="1">
    <source>
        <dbReference type="SAM" id="MobiDB-lite"/>
    </source>
</evidence>
<accession>A0A0K0G4R2</accession>
<keyword evidence="2" id="KW-0472">Membrane</keyword>
<name>A0A0K0G4R2_STRVS</name>
<evidence type="ECO:0000256" key="2">
    <source>
        <dbReference type="SAM" id="Phobius"/>
    </source>
</evidence>
<feature type="region of interest" description="Disordered" evidence="1">
    <location>
        <begin position="61"/>
        <end position="80"/>
    </location>
</feature>
<dbReference type="WBParaSite" id="SVE_1972300.1">
    <property type="protein sequence ID" value="SVE_1972300.1"/>
    <property type="gene ID" value="SVE_1972300"/>
</dbReference>
<evidence type="ECO:0000313" key="4">
    <source>
        <dbReference type="WBParaSite" id="SVE_1972300.1"/>
    </source>
</evidence>
<keyword evidence="3" id="KW-1185">Reference proteome</keyword>
<sequence length="80" mass="9320">MLIATNLRAYELSNNMFTLIASCQSVMIFFLLYGMLFFSKEMRRKFLLSLYKKEINVQSITKSSTQPRNGETRVKNQSVV</sequence>
<dbReference type="Proteomes" id="UP000035680">
    <property type="component" value="Unassembled WGS sequence"/>
</dbReference>
<keyword evidence="2" id="KW-1133">Transmembrane helix</keyword>
<reference evidence="4" key="2">
    <citation type="submission" date="2015-08" db="UniProtKB">
        <authorList>
            <consortium name="WormBaseParasite"/>
        </authorList>
    </citation>
    <scope>IDENTIFICATION</scope>
</reference>
<reference evidence="3" key="1">
    <citation type="submission" date="2014-07" db="EMBL/GenBank/DDBJ databases">
        <authorList>
            <person name="Martin A.A"/>
            <person name="De Silva N."/>
        </authorList>
    </citation>
    <scope>NUCLEOTIDE SEQUENCE</scope>
</reference>
<proteinExistence type="predicted"/>